<accession>A0A843SU00</accession>
<sequence length="399" mass="44899">MALTDTFVRQVKPIASGTKKYQDGDGMYLLVKLAGKYWRYDYRFNGKRKTAALGIYPEVSLAKARQRRQEARELLADGIDPSAAKRIGREEKLLLERQTFSAIAYEWLDKTKAQRAATTQDKVTGWLTRNVLPHLGNMPISEIKPRDVLLAVQRLETRGAVESAHRVKQLCGQVFRYAVAIGLADRDVTADLRGALAAIPRQHYAAITEPREVIKLMRAIHGYAGHPYATAALKLSPLFFVRPGELRSAEWCEIDLGAGEWRIPGVKMKMKNDHVVPLASQAIAILKSLHAMTGHGKYVFPSIRTEDRCMSENTISACLRSLGFEKEVMTAHGFRAMARTILDEVLEERVDLIEHQLAHAVKDVNGRAYNRTAHLPARRLMMQRWADYLDALRTGGDVK</sequence>
<dbReference type="Proteomes" id="UP000444318">
    <property type="component" value="Unassembled WGS sequence"/>
</dbReference>
<evidence type="ECO:0000256" key="1">
    <source>
        <dbReference type="ARBA" id="ARBA00008857"/>
    </source>
</evidence>
<feature type="domain" description="Tyr recombinase" evidence="6">
    <location>
        <begin position="202"/>
        <end position="387"/>
    </location>
</feature>
<dbReference type="Gene3D" id="3.30.160.390">
    <property type="entry name" value="Integrase, DNA-binding domain"/>
    <property type="match status" value="1"/>
</dbReference>
<keyword evidence="2" id="KW-0229">DNA integration</keyword>
<name>A0A843SU00_9BURK</name>
<evidence type="ECO:0000256" key="3">
    <source>
        <dbReference type="ARBA" id="ARBA00023125"/>
    </source>
</evidence>
<dbReference type="InterPro" id="IPR038488">
    <property type="entry name" value="Integrase_DNA-bd_sf"/>
</dbReference>
<dbReference type="InterPro" id="IPR010998">
    <property type="entry name" value="Integrase_recombinase_N"/>
</dbReference>
<evidence type="ECO:0000313" key="8">
    <source>
        <dbReference type="EMBL" id="MQA23636.1"/>
    </source>
</evidence>
<gene>
    <name evidence="8" type="ORF">GEV01_29355</name>
</gene>
<keyword evidence="4" id="KW-0233">DNA recombination</keyword>
<protein>
    <submittedName>
        <fullName evidence="8">DUF4102 domain-containing protein</fullName>
    </submittedName>
</protein>
<evidence type="ECO:0000256" key="4">
    <source>
        <dbReference type="ARBA" id="ARBA00023172"/>
    </source>
</evidence>
<dbReference type="PROSITE" id="PS51898">
    <property type="entry name" value="TYR_RECOMBINASE"/>
    <property type="match status" value="1"/>
</dbReference>
<comment type="similarity">
    <text evidence="1">Belongs to the 'phage' integrase family.</text>
</comment>
<dbReference type="InterPro" id="IPR002104">
    <property type="entry name" value="Integrase_catalytic"/>
</dbReference>
<reference evidence="8 9" key="1">
    <citation type="submission" date="2019-10" db="EMBL/GenBank/DDBJ databases">
        <title>Two novel species isolated from a subtropical stream in China.</title>
        <authorList>
            <person name="Lu H."/>
        </authorList>
    </citation>
    <scope>NUCLEOTIDE SEQUENCE [LARGE SCALE GENOMIC DNA]</scope>
    <source>
        <strain evidence="8 9">FT103W</strain>
    </source>
</reference>
<dbReference type="PANTHER" id="PTHR30629">
    <property type="entry name" value="PROPHAGE INTEGRASE"/>
    <property type="match status" value="1"/>
</dbReference>
<dbReference type="InterPro" id="IPR044068">
    <property type="entry name" value="CB"/>
</dbReference>
<evidence type="ECO:0000259" key="7">
    <source>
        <dbReference type="PROSITE" id="PS51900"/>
    </source>
</evidence>
<feature type="domain" description="Core-binding (CB)" evidence="7">
    <location>
        <begin position="98"/>
        <end position="179"/>
    </location>
</feature>
<dbReference type="Gene3D" id="1.10.443.10">
    <property type="entry name" value="Intergrase catalytic core"/>
    <property type="match status" value="1"/>
</dbReference>
<dbReference type="EMBL" id="WHUF01000012">
    <property type="protein sequence ID" value="MQA23636.1"/>
    <property type="molecule type" value="Genomic_DNA"/>
</dbReference>
<dbReference type="InterPro" id="IPR013762">
    <property type="entry name" value="Integrase-like_cat_sf"/>
</dbReference>
<proteinExistence type="inferred from homology"/>
<evidence type="ECO:0000256" key="5">
    <source>
        <dbReference type="PROSITE-ProRule" id="PRU01248"/>
    </source>
</evidence>
<evidence type="ECO:0000256" key="2">
    <source>
        <dbReference type="ARBA" id="ARBA00022908"/>
    </source>
</evidence>
<dbReference type="InterPro" id="IPR025166">
    <property type="entry name" value="Integrase_DNA_bind_dom"/>
</dbReference>
<evidence type="ECO:0000259" key="6">
    <source>
        <dbReference type="PROSITE" id="PS51898"/>
    </source>
</evidence>
<keyword evidence="3 5" id="KW-0238">DNA-binding</keyword>
<dbReference type="Pfam" id="PF13356">
    <property type="entry name" value="Arm-DNA-bind_3"/>
    <property type="match status" value="1"/>
</dbReference>
<keyword evidence="9" id="KW-1185">Reference proteome</keyword>
<dbReference type="InterPro" id="IPR053876">
    <property type="entry name" value="Phage_int_M"/>
</dbReference>
<dbReference type="GO" id="GO:0006310">
    <property type="term" value="P:DNA recombination"/>
    <property type="evidence" value="ECO:0007669"/>
    <property type="project" value="UniProtKB-KW"/>
</dbReference>
<dbReference type="InterPro" id="IPR011010">
    <property type="entry name" value="DNA_brk_join_enz"/>
</dbReference>
<evidence type="ECO:0000313" key="9">
    <source>
        <dbReference type="Proteomes" id="UP000444318"/>
    </source>
</evidence>
<dbReference type="AlphaFoldDB" id="A0A843SU00"/>
<dbReference type="CDD" id="cd00801">
    <property type="entry name" value="INT_P4_C"/>
    <property type="match status" value="1"/>
</dbReference>
<dbReference type="Pfam" id="PF00589">
    <property type="entry name" value="Phage_integrase"/>
    <property type="match status" value="1"/>
</dbReference>
<dbReference type="RefSeq" id="WP_152809771.1">
    <property type="nucleotide sequence ID" value="NZ_WHUF01000012.1"/>
</dbReference>
<organism evidence="8 9">
    <name type="scientific">Rugamonas rivuli</name>
    <dbReference type="NCBI Taxonomy" id="2743358"/>
    <lineage>
        <taxon>Bacteria</taxon>
        <taxon>Pseudomonadati</taxon>
        <taxon>Pseudomonadota</taxon>
        <taxon>Betaproteobacteria</taxon>
        <taxon>Burkholderiales</taxon>
        <taxon>Oxalobacteraceae</taxon>
        <taxon>Telluria group</taxon>
        <taxon>Rugamonas</taxon>
    </lineage>
</organism>
<dbReference type="PANTHER" id="PTHR30629:SF2">
    <property type="entry name" value="PROPHAGE INTEGRASE INTS-RELATED"/>
    <property type="match status" value="1"/>
</dbReference>
<comment type="caution">
    <text evidence="8">The sequence shown here is derived from an EMBL/GenBank/DDBJ whole genome shotgun (WGS) entry which is preliminary data.</text>
</comment>
<dbReference type="GO" id="GO:0015074">
    <property type="term" value="P:DNA integration"/>
    <property type="evidence" value="ECO:0007669"/>
    <property type="project" value="UniProtKB-KW"/>
</dbReference>
<dbReference type="InterPro" id="IPR050808">
    <property type="entry name" value="Phage_Integrase"/>
</dbReference>
<dbReference type="PROSITE" id="PS51900">
    <property type="entry name" value="CB"/>
    <property type="match status" value="1"/>
</dbReference>
<dbReference type="SUPFAM" id="SSF56349">
    <property type="entry name" value="DNA breaking-rejoining enzymes"/>
    <property type="match status" value="1"/>
</dbReference>
<dbReference type="Gene3D" id="1.10.150.130">
    <property type="match status" value="1"/>
</dbReference>
<dbReference type="GO" id="GO:0003677">
    <property type="term" value="F:DNA binding"/>
    <property type="evidence" value="ECO:0007669"/>
    <property type="project" value="UniProtKB-UniRule"/>
</dbReference>
<dbReference type="Pfam" id="PF22022">
    <property type="entry name" value="Phage_int_M"/>
    <property type="match status" value="1"/>
</dbReference>